<dbReference type="PANTHER" id="PTHR10625">
    <property type="entry name" value="HISTONE DEACETYLASE HDAC1-RELATED"/>
    <property type="match status" value="1"/>
</dbReference>
<proteinExistence type="predicted"/>
<dbReference type="GO" id="GO:0004407">
    <property type="term" value="F:histone deacetylase activity"/>
    <property type="evidence" value="ECO:0007669"/>
    <property type="project" value="TreeGrafter"/>
</dbReference>
<dbReference type="InterPro" id="IPR023696">
    <property type="entry name" value="Ureohydrolase_dom_sf"/>
</dbReference>
<dbReference type="OrthoDB" id="147549at2157"/>
<dbReference type="Pfam" id="PF00850">
    <property type="entry name" value="Hist_deacetyl"/>
    <property type="match status" value="1"/>
</dbReference>
<organism evidence="2 3">
    <name type="scientific">Acidianus manzaensis</name>
    <dbReference type="NCBI Taxonomy" id="282676"/>
    <lineage>
        <taxon>Archaea</taxon>
        <taxon>Thermoproteota</taxon>
        <taxon>Thermoprotei</taxon>
        <taxon>Sulfolobales</taxon>
        <taxon>Sulfolobaceae</taxon>
        <taxon>Acidianus</taxon>
    </lineage>
</organism>
<keyword evidence="3" id="KW-1185">Reference proteome</keyword>
<dbReference type="PANTHER" id="PTHR10625:SF10">
    <property type="entry name" value="HISTONE DEACETYLASE HDAC1"/>
    <property type="match status" value="1"/>
</dbReference>
<dbReference type="EMBL" id="CP020477">
    <property type="protein sequence ID" value="ARM76760.1"/>
    <property type="molecule type" value="Genomic_DNA"/>
</dbReference>
<dbReference type="SUPFAM" id="SSF52768">
    <property type="entry name" value="Arginase/deacetylase"/>
    <property type="match status" value="1"/>
</dbReference>
<dbReference type="InterPro" id="IPR000286">
    <property type="entry name" value="HDACs"/>
</dbReference>
<dbReference type="RefSeq" id="WP_148692556.1">
    <property type="nucleotide sequence ID" value="NZ_CP020477.1"/>
</dbReference>
<gene>
    <name evidence="2" type="ORF">B6F84_12545</name>
</gene>
<evidence type="ECO:0000259" key="1">
    <source>
        <dbReference type="Pfam" id="PF00850"/>
    </source>
</evidence>
<dbReference type="InterPro" id="IPR023801">
    <property type="entry name" value="His_deacetylse_dom"/>
</dbReference>
<dbReference type="KEGG" id="aman:B6F84_12545"/>
<dbReference type="Proteomes" id="UP000193404">
    <property type="component" value="Chromosome"/>
</dbReference>
<reference evidence="2 3" key="1">
    <citation type="submission" date="2017-03" db="EMBL/GenBank/DDBJ databases">
        <title>Sulfur activation and transportation mechanism of thermophilic Archaea Acidianus manzaensis YN-25.</title>
        <authorList>
            <person name="Ma Y."/>
            <person name="Yang Y."/>
            <person name="Xia J."/>
        </authorList>
    </citation>
    <scope>NUCLEOTIDE SEQUENCE [LARGE SCALE GENOMIC DNA]</scope>
    <source>
        <strain evidence="2 3">YN-25</strain>
    </source>
</reference>
<dbReference type="GeneID" id="41591767"/>
<protein>
    <submittedName>
        <fullName evidence="2">Acetoin utilization protein</fullName>
    </submittedName>
</protein>
<evidence type="ECO:0000313" key="3">
    <source>
        <dbReference type="Proteomes" id="UP000193404"/>
    </source>
</evidence>
<dbReference type="GO" id="GO:0040029">
    <property type="term" value="P:epigenetic regulation of gene expression"/>
    <property type="evidence" value="ECO:0007669"/>
    <property type="project" value="TreeGrafter"/>
</dbReference>
<dbReference type="InterPro" id="IPR037138">
    <property type="entry name" value="His_deacetylse_dom_sf"/>
</dbReference>
<sequence length="343" mass="39005">MIGVIWDDRFLEITFSHPMIRDISKQRLRKFWELIKEEPEVLFIKPEIADENELKLIHTEEYIQKLKEASEDQYIGFLDSGDTVHYPGMFNDLLLIVGSSNTAIKYSRFLDKIYIPIGGFHHAFPNSAMGFCPINDIAITVRKLQNGNEKRRIAIVDVDAHHGNGLQYILYSDPILKINIFAYDGKFFPGTGKIEERGSGKGYGYNFNVPLPLGTADDGFEEALKILDILYTYKPEYLLVLAGVDGHKEDSLKSLDLSLNSFNLLGYKISRISSDLKAKVISYGGGGYGEYSSLCMLEFIRGLKGIREEKDEKTENTDKEKNYQIQKIVNSLLESLPSSFEQR</sequence>
<accession>A0A1W6K2P2</accession>
<dbReference type="PRINTS" id="PR01270">
    <property type="entry name" value="HDASUPER"/>
</dbReference>
<dbReference type="AlphaFoldDB" id="A0A1W6K2P2"/>
<feature type="domain" description="Histone deacetylase" evidence="1">
    <location>
        <begin position="24"/>
        <end position="290"/>
    </location>
</feature>
<evidence type="ECO:0000313" key="2">
    <source>
        <dbReference type="EMBL" id="ARM76760.1"/>
    </source>
</evidence>
<dbReference type="STRING" id="282676.B6F84_12545"/>
<name>A0A1W6K2P2_9CREN</name>
<dbReference type="Gene3D" id="3.40.800.20">
    <property type="entry name" value="Histone deacetylase domain"/>
    <property type="match status" value="1"/>
</dbReference>